<dbReference type="GO" id="GO:0043565">
    <property type="term" value="F:sequence-specific DNA binding"/>
    <property type="evidence" value="ECO:0007669"/>
    <property type="project" value="InterPro"/>
</dbReference>
<proteinExistence type="predicted"/>
<accession>A0A927BGR9</accession>
<evidence type="ECO:0000313" key="2">
    <source>
        <dbReference type="EMBL" id="MBD2769712.1"/>
    </source>
</evidence>
<dbReference type="EMBL" id="JACXAD010000022">
    <property type="protein sequence ID" value="MBD2769712.1"/>
    <property type="molecule type" value="Genomic_DNA"/>
</dbReference>
<dbReference type="Gene3D" id="1.10.10.60">
    <property type="entry name" value="Homeodomain-like"/>
    <property type="match status" value="1"/>
</dbReference>
<reference evidence="2" key="1">
    <citation type="submission" date="2020-09" db="EMBL/GenBank/DDBJ databases">
        <authorList>
            <person name="Kim M.K."/>
        </authorList>
    </citation>
    <scope>NUCLEOTIDE SEQUENCE</scope>
    <source>
        <strain evidence="2">BT664</strain>
    </source>
</reference>
<evidence type="ECO:0000313" key="3">
    <source>
        <dbReference type="Proteomes" id="UP000612233"/>
    </source>
</evidence>
<dbReference type="Proteomes" id="UP000612233">
    <property type="component" value="Unassembled WGS sequence"/>
</dbReference>
<dbReference type="Pfam" id="PF10668">
    <property type="entry name" value="Phage_terminase"/>
    <property type="match status" value="1"/>
</dbReference>
<feature type="domain" description="PBSX phage terminase small subunit-like N-terminal" evidence="1">
    <location>
        <begin position="9"/>
        <end position="56"/>
    </location>
</feature>
<dbReference type="AlphaFoldDB" id="A0A927BGR9"/>
<evidence type="ECO:0000259" key="1">
    <source>
        <dbReference type="Pfam" id="PF10668"/>
    </source>
</evidence>
<sequence length="155" mass="17794">MASKTPSKTSAEKDYAMTLYLYSGMTQQEIAERVKVSENTLTAWKKEGDWETLKGARTATKPQLIKDFYQQITLIKEGAVDEQGQRRAMSYKETQAVLMITKSIKALDATLSADLYVQVLEEFVRWQYEASPDVAQQFLPWMDRFMKGKFAELSK</sequence>
<comment type="caution">
    <text evidence="2">The sequence shown here is derived from an EMBL/GenBank/DDBJ whole genome shotgun (WGS) entry which is preliminary data.</text>
</comment>
<dbReference type="RefSeq" id="WP_191006520.1">
    <property type="nucleotide sequence ID" value="NZ_JACXAD010000022.1"/>
</dbReference>
<dbReference type="InterPro" id="IPR010921">
    <property type="entry name" value="Trp_repressor/repl_initiator"/>
</dbReference>
<organism evidence="2 3">
    <name type="scientific">Hymenobacter montanus</name>
    <dbReference type="NCBI Taxonomy" id="2771359"/>
    <lineage>
        <taxon>Bacteria</taxon>
        <taxon>Pseudomonadati</taxon>
        <taxon>Bacteroidota</taxon>
        <taxon>Cytophagia</taxon>
        <taxon>Cytophagales</taxon>
        <taxon>Hymenobacteraceae</taxon>
        <taxon>Hymenobacter</taxon>
    </lineage>
</organism>
<dbReference type="InterPro" id="IPR018925">
    <property type="entry name" value="XtmA-like_N"/>
</dbReference>
<keyword evidence="3" id="KW-1185">Reference proteome</keyword>
<dbReference type="SUPFAM" id="SSF48295">
    <property type="entry name" value="TrpR-like"/>
    <property type="match status" value="1"/>
</dbReference>
<name>A0A927BGR9_9BACT</name>
<protein>
    <recommendedName>
        <fullName evidence="1">PBSX phage terminase small subunit-like N-terminal domain-containing protein</fullName>
    </recommendedName>
</protein>
<gene>
    <name evidence="2" type="ORF">IC235_17620</name>
</gene>